<evidence type="ECO:0000259" key="12">
    <source>
        <dbReference type="Pfam" id="PF13796"/>
    </source>
</evidence>
<gene>
    <name evidence="13" type="ORF">Voc01_019830</name>
</gene>
<dbReference type="GO" id="GO:0016020">
    <property type="term" value="C:membrane"/>
    <property type="evidence" value="ECO:0007669"/>
    <property type="project" value="InterPro"/>
</dbReference>
<evidence type="ECO:0000256" key="1">
    <source>
        <dbReference type="ARBA" id="ARBA00000085"/>
    </source>
</evidence>
<evidence type="ECO:0000313" key="14">
    <source>
        <dbReference type="Proteomes" id="UP000635606"/>
    </source>
</evidence>
<keyword evidence="9" id="KW-0812">Transmembrane</keyword>
<evidence type="ECO:0000256" key="6">
    <source>
        <dbReference type="ARBA" id="ARBA00022777"/>
    </source>
</evidence>
<dbReference type="AlphaFoldDB" id="A0A8J3ZNR7"/>
<feature type="transmembrane region" description="Helical" evidence="9">
    <location>
        <begin position="53"/>
        <end position="72"/>
    </location>
</feature>
<evidence type="ECO:0000256" key="7">
    <source>
        <dbReference type="ARBA" id="ARBA00022840"/>
    </source>
</evidence>
<dbReference type="InterPro" id="IPR011712">
    <property type="entry name" value="Sig_transdc_His_kin_sub3_dim/P"/>
</dbReference>
<evidence type="ECO:0000259" key="10">
    <source>
        <dbReference type="Pfam" id="PF02518"/>
    </source>
</evidence>
<evidence type="ECO:0000256" key="8">
    <source>
        <dbReference type="ARBA" id="ARBA00023012"/>
    </source>
</evidence>
<dbReference type="Pfam" id="PF13796">
    <property type="entry name" value="Sensor"/>
    <property type="match status" value="1"/>
</dbReference>
<dbReference type="RefSeq" id="WP_203927024.1">
    <property type="nucleotide sequence ID" value="NZ_BOPH01000022.1"/>
</dbReference>
<reference evidence="13" key="1">
    <citation type="submission" date="2021-01" db="EMBL/GenBank/DDBJ databases">
        <title>Whole genome shotgun sequence of Virgisporangium ochraceum NBRC 16418.</title>
        <authorList>
            <person name="Komaki H."/>
            <person name="Tamura T."/>
        </authorList>
    </citation>
    <scope>NUCLEOTIDE SEQUENCE</scope>
    <source>
        <strain evidence="13">NBRC 16418</strain>
    </source>
</reference>
<evidence type="ECO:0000256" key="3">
    <source>
        <dbReference type="ARBA" id="ARBA00022553"/>
    </source>
</evidence>
<name>A0A8J3ZNR7_9ACTN</name>
<feature type="domain" description="Signal transduction histidine kinase subgroup 3 dimerisation and phosphoacceptor" evidence="11">
    <location>
        <begin position="218"/>
        <end position="284"/>
    </location>
</feature>
<comment type="caution">
    <text evidence="13">The sequence shown here is derived from an EMBL/GenBank/DDBJ whole genome shotgun (WGS) entry which is preliminary data.</text>
</comment>
<dbReference type="InterPro" id="IPR050482">
    <property type="entry name" value="Sensor_HK_TwoCompSys"/>
</dbReference>
<evidence type="ECO:0000256" key="5">
    <source>
        <dbReference type="ARBA" id="ARBA00022741"/>
    </source>
</evidence>
<accession>A0A8J3ZNR7</accession>
<dbReference type="CDD" id="cd16917">
    <property type="entry name" value="HATPase_UhpB-NarQ-NarX-like"/>
    <property type="match status" value="1"/>
</dbReference>
<evidence type="ECO:0000259" key="11">
    <source>
        <dbReference type="Pfam" id="PF07730"/>
    </source>
</evidence>
<dbReference type="EMBL" id="BOPH01000022">
    <property type="protein sequence ID" value="GIJ67066.1"/>
    <property type="molecule type" value="Genomic_DNA"/>
</dbReference>
<keyword evidence="9" id="KW-0472">Membrane</keyword>
<dbReference type="EC" id="2.7.13.3" evidence="2"/>
<dbReference type="Gene3D" id="3.30.565.10">
    <property type="entry name" value="Histidine kinase-like ATPase, C-terminal domain"/>
    <property type="match status" value="1"/>
</dbReference>
<dbReference type="Pfam" id="PF07730">
    <property type="entry name" value="HisKA_3"/>
    <property type="match status" value="1"/>
</dbReference>
<dbReference type="PANTHER" id="PTHR24421">
    <property type="entry name" value="NITRATE/NITRITE SENSOR PROTEIN NARX-RELATED"/>
    <property type="match status" value="1"/>
</dbReference>
<keyword evidence="6 13" id="KW-0418">Kinase</keyword>
<dbReference type="GO" id="GO:0005524">
    <property type="term" value="F:ATP binding"/>
    <property type="evidence" value="ECO:0007669"/>
    <property type="project" value="UniProtKB-KW"/>
</dbReference>
<keyword evidence="7" id="KW-0067">ATP-binding</keyword>
<feature type="domain" description="Histidine kinase/HSP90-like ATPase" evidence="10">
    <location>
        <begin position="323"/>
        <end position="404"/>
    </location>
</feature>
<dbReference type="InterPro" id="IPR025828">
    <property type="entry name" value="Put_sensor_dom"/>
</dbReference>
<keyword evidence="5" id="KW-0547">Nucleotide-binding</keyword>
<feature type="transmembrane region" description="Helical" evidence="9">
    <location>
        <begin position="114"/>
        <end position="138"/>
    </location>
</feature>
<dbReference type="InterPro" id="IPR003594">
    <property type="entry name" value="HATPase_dom"/>
</dbReference>
<evidence type="ECO:0000313" key="13">
    <source>
        <dbReference type="EMBL" id="GIJ67066.1"/>
    </source>
</evidence>
<evidence type="ECO:0000256" key="4">
    <source>
        <dbReference type="ARBA" id="ARBA00022679"/>
    </source>
</evidence>
<dbReference type="PANTHER" id="PTHR24421:SF10">
    <property type="entry name" value="NITRATE_NITRITE SENSOR PROTEIN NARQ"/>
    <property type="match status" value="1"/>
</dbReference>
<keyword evidence="8" id="KW-0902">Two-component regulatory system</keyword>
<keyword evidence="9" id="KW-1133">Transmembrane helix</keyword>
<evidence type="ECO:0000256" key="2">
    <source>
        <dbReference type="ARBA" id="ARBA00012438"/>
    </source>
</evidence>
<keyword evidence="4" id="KW-0808">Transferase</keyword>
<feature type="transmembrane region" description="Helical" evidence="9">
    <location>
        <begin position="158"/>
        <end position="181"/>
    </location>
</feature>
<proteinExistence type="predicted"/>
<organism evidence="13 14">
    <name type="scientific">Virgisporangium ochraceum</name>
    <dbReference type="NCBI Taxonomy" id="65505"/>
    <lineage>
        <taxon>Bacteria</taxon>
        <taxon>Bacillati</taxon>
        <taxon>Actinomycetota</taxon>
        <taxon>Actinomycetes</taxon>
        <taxon>Micromonosporales</taxon>
        <taxon>Micromonosporaceae</taxon>
        <taxon>Virgisporangium</taxon>
    </lineage>
</organism>
<keyword evidence="14" id="KW-1185">Reference proteome</keyword>
<comment type="catalytic activity">
    <reaction evidence="1">
        <text>ATP + protein L-histidine = ADP + protein N-phospho-L-histidine.</text>
        <dbReference type="EC" id="2.7.13.3"/>
    </reaction>
</comment>
<dbReference type="Gene3D" id="1.20.5.1930">
    <property type="match status" value="1"/>
</dbReference>
<feature type="transmembrane region" description="Helical" evidence="9">
    <location>
        <begin position="26"/>
        <end position="47"/>
    </location>
</feature>
<sequence length="407" mass="43869">MPVRTALDALTLRPTRFLRTRWPWRSMLYLVTGAILGSPLMILLTAYDSSPALLAVGLVAAVVMPVCGVWVARLERWRLRLVDDDRLPDPHRPLHRRERWLRVRLREQATWREIGYTTVSVLVLGFLDGILVLCIVFFPLVFLWTPAHDPITPTIPTITTMVLGVALIGVLPFVVTAWAGARGAIARVLLAPRGTDLGARLVEVTRSRARLVDAFELERRRIERDLHDGAQQRLVALNVQLGLARLETPTDSAAAEPLARAHELAKEALTELRELIRGVHPQVLTDRGLGAAVHDVAGRSPVPVDVDVRLPGRLPPSIEVAAFFVVGEALTNVARHSGANRAAVTASVDGDRVLLRVRDDGVGGADPAGGTGLVGLADRVAAVGGTVALSSPPGGPTVLQVDFPGAP</sequence>
<dbReference type="GO" id="GO:0000155">
    <property type="term" value="F:phosphorelay sensor kinase activity"/>
    <property type="evidence" value="ECO:0007669"/>
    <property type="project" value="InterPro"/>
</dbReference>
<evidence type="ECO:0000256" key="9">
    <source>
        <dbReference type="SAM" id="Phobius"/>
    </source>
</evidence>
<dbReference type="SUPFAM" id="SSF55874">
    <property type="entry name" value="ATPase domain of HSP90 chaperone/DNA topoisomerase II/histidine kinase"/>
    <property type="match status" value="1"/>
</dbReference>
<keyword evidence="3" id="KW-0597">Phosphoprotein</keyword>
<dbReference type="Proteomes" id="UP000635606">
    <property type="component" value="Unassembled WGS sequence"/>
</dbReference>
<dbReference type="Pfam" id="PF02518">
    <property type="entry name" value="HATPase_c"/>
    <property type="match status" value="1"/>
</dbReference>
<dbReference type="InterPro" id="IPR036890">
    <property type="entry name" value="HATPase_C_sf"/>
</dbReference>
<dbReference type="GO" id="GO:0046983">
    <property type="term" value="F:protein dimerization activity"/>
    <property type="evidence" value="ECO:0007669"/>
    <property type="project" value="InterPro"/>
</dbReference>
<protein>
    <recommendedName>
        <fullName evidence="2">histidine kinase</fullName>
        <ecNumber evidence="2">2.7.13.3</ecNumber>
    </recommendedName>
</protein>
<feature type="domain" description="Putative sensor" evidence="12">
    <location>
        <begin position="29"/>
        <end position="190"/>
    </location>
</feature>